<dbReference type="GO" id="GO:0045040">
    <property type="term" value="P:protein insertion into mitochondrial outer membrane"/>
    <property type="evidence" value="ECO:0007669"/>
    <property type="project" value="TreeGrafter"/>
</dbReference>
<accession>A0A9P6Y4J6</accession>
<proteinExistence type="predicted"/>
<dbReference type="Pfam" id="PF08219">
    <property type="entry name" value="TOM13"/>
    <property type="match status" value="1"/>
</dbReference>
<dbReference type="OrthoDB" id="5529571at2759"/>
<gene>
    <name evidence="2" type="ORF">G6F51_009210</name>
</gene>
<keyword evidence="1" id="KW-0812">Transmembrane</keyword>
<evidence type="ECO:0000313" key="3">
    <source>
        <dbReference type="Proteomes" id="UP000717996"/>
    </source>
</evidence>
<dbReference type="GO" id="GO:0070096">
    <property type="term" value="P:mitochondrial outer membrane translocase complex assembly"/>
    <property type="evidence" value="ECO:0007669"/>
    <property type="project" value="TreeGrafter"/>
</dbReference>
<dbReference type="PANTHER" id="PTHR28241">
    <property type="entry name" value="MITOCHONDRIAL IMPORT PROTEIN 1"/>
    <property type="match status" value="1"/>
</dbReference>
<organism evidence="2 3">
    <name type="scientific">Rhizopus oryzae</name>
    <name type="common">Mucormycosis agent</name>
    <name type="synonym">Rhizopus arrhizus var. delemar</name>
    <dbReference type="NCBI Taxonomy" id="64495"/>
    <lineage>
        <taxon>Eukaryota</taxon>
        <taxon>Fungi</taxon>
        <taxon>Fungi incertae sedis</taxon>
        <taxon>Mucoromycota</taxon>
        <taxon>Mucoromycotina</taxon>
        <taxon>Mucoromycetes</taxon>
        <taxon>Mucorales</taxon>
        <taxon>Mucorineae</taxon>
        <taxon>Rhizopodaceae</taxon>
        <taxon>Rhizopus</taxon>
    </lineage>
</organism>
<keyword evidence="1" id="KW-1133">Transmembrane helix</keyword>
<comment type="caution">
    <text evidence="2">The sequence shown here is derived from an EMBL/GenBank/DDBJ whole genome shotgun (WGS) entry which is preliminary data.</text>
</comment>
<dbReference type="PANTHER" id="PTHR28241:SF1">
    <property type="entry name" value="MITOCHONDRIAL IMPORT PROTEIN 1"/>
    <property type="match status" value="1"/>
</dbReference>
<sequence>MSEYNNKENNTLIRREPWYSHPTLLWLLKSTAINLILPFFNGVMLGFGEILANELIFKYGWFGRSFPQLGLNNRVPPSATVEYRKTVNAAIKREEQQQKDLLKLD</sequence>
<dbReference type="InterPro" id="IPR013262">
    <property type="entry name" value="OMP_MIM1/TOM13_mt"/>
</dbReference>
<evidence type="ECO:0000313" key="2">
    <source>
        <dbReference type="EMBL" id="KAG1539320.1"/>
    </source>
</evidence>
<name>A0A9P6Y4J6_RHIOR</name>
<protein>
    <submittedName>
        <fullName evidence="2">Uncharacterized protein</fullName>
    </submittedName>
</protein>
<dbReference type="GO" id="GO:0005741">
    <property type="term" value="C:mitochondrial outer membrane"/>
    <property type="evidence" value="ECO:0007669"/>
    <property type="project" value="InterPro"/>
</dbReference>
<dbReference type="EMBL" id="JAANIT010001647">
    <property type="protein sequence ID" value="KAG1539320.1"/>
    <property type="molecule type" value="Genomic_DNA"/>
</dbReference>
<dbReference type="OMA" id="WYRNPTF"/>
<evidence type="ECO:0000256" key="1">
    <source>
        <dbReference type="SAM" id="Phobius"/>
    </source>
</evidence>
<feature type="transmembrane region" description="Helical" evidence="1">
    <location>
        <begin position="32"/>
        <end position="52"/>
    </location>
</feature>
<dbReference type="Proteomes" id="UP000717996">
    <property type="component" value="Unassembled WGS sequence"/>
</dbReference>
<dbReference type="AlphaFoldDB" id="A0A9P6Y4J6"/>
<keyword evidence="1" id="KW-0472">Membrane</keyword>
<reference evidence="2" key="1">
    <citation type="journal article" date="2020" name="Microb. Genom.">
        <title>Genetic diversity of clinical and environmental Mucorales isolates obtained from an investigation of mucormycosis cases among solid organ transplant recipients.</title>
        <authorList>
            <person name="Nguyen M.H."/>
            <person name="Kaul D."/>
            <person name="Muto C."/>
            <person name="Cheng S.J."/>
            <person name="Richter R.A."/>
            <person name="Bruno V.M."/>
            <person name="Liu G."/>
            <person name="Beyhan S."/>
            <person name="Sundermann A.J."/>
            <person name="Mounaud S."/>
            <person name="Pasculle A.W."/>
            <person name="Nierman W.C."/>
            <person name="Driscoll E."/>
            <person name="Cumbie R."/>
            <person name="Clancy C.J."/>
            <person name="Dupont C.L."/>
        </authorList>
    </citation>
    <scope>NUCLEOTIDE SEQUENCE</scope>
    <source>
        <strain evidence="2">GL16</strain>
    </source>
</reference>